<accession>D7SV94</accession>
<dbReference type="Proteomes" id="UP000009183">
    <property type="component" value="Chromosome 14"/>
</dbReference>
<dbReference type="AlphaFoldDB" id="D7SV94"/>
<sequence length="80" mass="8958">MHCRYRPIIVTQPKLATKKVHVKVSPKPSLNNSIAKPSSPIFEGLDIWLHFSMWGGGIGFKIPIPCLDYDRIGNKEGLLT</sequence>
<reference evidence="2" key="1">
    <citation type="journal article" date="2007" name="Nature">
        <title>The grapevine genome sequence suggests ancestral hexaploidization in major angiosperm phyla.</title>
        <authorList>
            <consortium name="The French-Italian Public Consortium for Grapevine Genome Characterization."/>
            <person name="Jaillon O."/>
            <person name="Aury J.-M."/>
            <person name="Noel B."/>
            <person name="Policriti A."/>
            <person name="Clepet C."/>
            <person name="Casagrande A."/>
            <person name="Choisne N."/>
            <person name="Aubourg S."/>
            <person name="Vitulo N."/>
            <person name="Jubin C."/>
            <person name="Vezzi A."/>
            <person name="Legeai F."/>
            <person name="Hugueney P."/>
            <person name="Dasilva C."/>
            <person name="Horner D."/>
            <person name="Mica E."/>
            <person name="Jublot D."/>
            <person name="Poulain J."/>
            <person name="Bruyere C."/>
            <person name="Billault A."/>
            <person name="Segurens B."/>
            <person name="Gouyvenoux M."/>
            <person name="Ugarte E."/>
            <person name="Cattonaro F."/>
            <person name="Anthouard V."/>
            <person name="Vico V."/>
            <person name="Del Fabbro C."/>
            <person name="Alaux M."/>
            <person name="Di Gaspero G."/>
            <person name="Dumas V."/>
            <person name="Felice N."/>
            <person name="Paillard S."/>
            <person name="Juman I."/>
            <person name="Moroldo M."/>
            <person name="Scalabrin S."/>
            <person name="Canaguier A."/>
            <person name="Le Clainche I."/>
            <person name="Malacrida G."/>
            <person name="Durand E."/>
            <person name="Pesole G."/>
            <person name="Laucou V."/>
            <person name="Chatelet P."/>
            <person name="Merdinoglu D."/>
            <person name="Delledonne M."/>
            <person name="Pezzotti M."/>
            <person name="Lecharny A."/>
            <person name="Scarpelli C."/>
            <person name="Artiguenave F."/>
            <person name="Pe M.E."/>
            <person name="Valle G."/>
            <person name="Morgante M."/>
            <person name="Caboche M."/>
            <person name="Adam-Blondon A.-F."/>
            <person name="Weissenbach J."/>
            <person name="Quetier F."/>
            <person name="Wincker P."/>
        </authorList>
    </citation>
    <scope>NUCLEOTIDE SEQUENCE [LARGE SCALE GENOMIC DNA]</scope>
    <source>
        <strain evidence="2">cv. Pinot noir / PN40024</strain>
    </source>
</reference>
<evidence type="ECO:0000313" key="1">
    <source>
        <dbReference type="EMBL" id="CBI21193.3"/>
    </source>
</evidence>
<dbReference type="EMBL" id="FN595232">
    <property type="protein sequence ID" value="CBI21193.3"/>
    <property type="molecule type" value="Genomic_DNA"/>
</dbReference>
<evidence type="ECO:0000313" key="2">
    <source>
        <dbReference type="Proteomes" id="UP000009183"/>
    </source>
</evidence>
<keyword evidence="2" id="KW-1185">Reference proteome</keyword>
<dbReference type="HOGENOM" id="CLU_2594673_0_0_1"/>
<dbReference type="InParanoid" id="D7SV94"/>
<organism evidence="1 2">
    <name type="scientific">Vitis vinifera</name>
    <name type="common">Grape</name>
    <dbReference type="NCBI Taxonomy" id="29760"/>
    <lineage>
        <taxon>Eukaryota</taxon>
        <taxon>Viridiplantae</taxon>
        <taxon>Streptophyta</taxon>
        <taxon>Embryophyta</taxon>
        <taxon>Tracheophyta</taxon>
        <taxon>Spermatophyta</taxon>
        <taxon>Magnoliopsida</taxon>
        <taxon>eudicotyledons</taxon>
        <taxon>Gunneridae</taxon>
        <taxon>Pentapetalae</taxon>
        <taxon>rosids</taxon>
        <taxon>Vitales</taxon>
        <taxon>Vitaceae</taxon>
        <taxon>Viteae</taxon>
        <taxon>Vitis</taxon>
    </lineage>
</organism>
<name>D7SV94_VITVI</name>
<dbReference type="PaxDb" id="29760-VIT_14s0068g00020.t01"/>
<gene>
    <name evidence="1" type="ordered locus">VIT_14s0068g00020</name>
</gene>
<proteinExistence type="predicted"/>
<protein>
    <submittedName>
        <fullName evidence="1">Uncharacterized protein</fullName>
    </submittedName>
</protein>